<reference evidence="3 4" key="1">
    <citation type="journal article" date="2025" name="Microbiol. Resour. Announc.">
        <title>Draft genome sequences for Neonectria magnoliae and Neonectria punicea, canker pathogens of Liriodendron tulipifera and Acer saccharum in West Virginia.</title>
        <authorList>
            <person name="Petronek H.M."/>
            <person name="Kasson M.T."/>
            <person name="Metheny A.M."/>
            <person name="Stauder C.M."/>
            <person name="Lovett B."/>
            <person name="Lynch S.C."/>
            <person name="Garnas J.R."/>
            <person name="Kasson L.R."/>
            <person name="Stajich J.E."/>
        </authorList>
    </citation>
    <scope>NUCLEOTIDE SEQUENCE [LARGE SCALE GENOMIC DNA]</scope>
    <source>
        <strain evidence="3 4">NRRL 64653</strain>
    </source>
</reference>
<evidence type="ECO:0000313" key="4">
    <source>
        <dbReference type="Proteomes" id="UP001498476"/>
    </source>
</evidence>
<evidence type="ECO:0000256" key="1">
    <source>
        <dbReference type="SAM" id="SignalP"/>
    </source>
</evidence>
<dbReference type="Gene3D" id="3.20.20.80">
    <property type="entry name" value="Glycosidases"/>
    <property type="match status" value="1"/>
</dbReference>
<dbReference type="InterPro" id="IPR053183">
    <property type="entry name" value="ASL1"/>
</dbReference>
<accession>A0ABR1GQ34</accession>
<keyword evidence="1" id="KW-0732">Signal</keyword>
<dbReference type="PANTHER" id="PTHR34154">
    <property type="entry name" value="ALKALI-SENSITIVE LINKAGE PROTEIN 1"/>
    <property type="match status" value="1"/>
</dbReference>
<dbReference type="InterPro" id="IPR017853">
    <property type="entry name" value="GH"/>
</dbReference>
<name>A0ABR1GQ34_9HYPO</name>
<proteinExistence type="predicted"/>
<dbReference type="EMBL" id="JAZAVJ010000229">
    <property type="protein sequence ID" value="KAK7403803.1"/>
    <property type="molecule type" value="Genomic_DNA"/>
</dbReference>
<dbReference type="Pfam" id="PF11790">
    <property type="entry name" value="Glyco_hydro_cc"/>
    <property type="match status" value="1"/>
</dbReference>
<evidence type="ECO:0000259" key="2">
    <source>
        <dbReference type="Pfam" id="PF11790"/>
    </source>
</evidence>
<evidence type="ECO:0000313" key="3">
    <source>
        <dbReference type="EMBL" id="KAK7403803.1"/>
    </source>
</evidence>
<comment type="caution">
    <text evidence="3">The sequence shown here is derived from an EMBL/GenBank/DDBJ whole genome shotgun (WGS) entry which is preliminary data.</text>
</comment>
<sequence>MPSSLTLGTLALIAFTNTVSADGSDKRGLCFVPNKEHPEDNQIWVQPGSDLTWYYNYQESPSSAYSNLSQEEFEFVPMMWGVGNNPSDTSFLKSVRSLIEGGTNITHVLGFNEPDAQADWGGSNVDPETAAKAWVANFEPLGKMGVKLGLPAVTGGWDGLPWLEQFLGNCSEIVSEETGATTNCTWDFLPIHWYDNFEGLASHIGSRRAVWPDAEIWITEYAYANQDIQPTEDFYTQTENYFDRLAYVGRYTYFGAFRSYTSNVGPNAVFLNNDGELTTIGVEYLGLNGTGVSPTSAAGLGASMSKRLALAGALGVLAWVVL</sequence>
<gene>
    <name evidence="3" type="ORF">QQX98_010445</name>
</gene>
<organism evidence="3 4">
    <name type="scientific">Neonectria punicea</name>
    <dbReference type="NCBI Taxonomy" id="979145"/>
    <lineage>
        <taxon>Eukaryota</taxon>
        <taxon>Fungi</taxon>
        <taxon>Dikarya</taxon>
        <taxon>Ascomycota</taxon>
        <taxon>Pezizomycotina</taxon>
        <taxon>Sordariomycetes</taxon>
        <taxon>Hypocreomycetidae</taxon>
        <taxon>Hypocreales</taxon>
        <taxon>Nectriaceae</taxon>
        <taxon>Neonectria</taxon>
    </lineage>
</organism>
<dbReference type="Proteomes" id="UP001498476">
    <property type="component" value="Unassembled WGS sequence"/>
</dbReference>
<dbReference type="PANTHER" id="PTHR34154:SF3">
    <property type="entry name" value="ALKALI-SENSITIVE LINKAGE PROTEIN 1"/>
    <property type="match status" value="1"/>
</dbReference>
<dbReference type="SUPFAM" id="SSF51445">
    <property type="entry name" value="(Trans)glycosidases"/>
    <property type="match status" value="1"/>
</dbReference>
<feature type="domain" description="Asl1-like glycosyl hydrolase catalytic" evidence="2">
    <location>
        <begin position="30"/>
        <end position="284"/>
    </location>
</feature>
<protein>
    <recommendedName>
        <fullName evidence="2">Asl1-like glycosyl hydrolase catalytic domain-containing protein</fullName>
    </recommendedName>
</protein>
<keyword evidence="4" id="KW-1185">Reference proteome</keyword>
<feature type="chain" id="PRO_5047207060" description="Asl1-like glycosyl hydrolase catalytic domain-containing protein" evidence="1">
    <location>
        <begin position="22"/>
        <end position="322"/>
    </location>
</feature>
<feature type="signal peptide" evidence="1">
    <location>
        <begin position="1"/>
        <end position="21"/>
    </location>
</feature>
<dbReference type="InterPro" id="IPR024655">
    <property type="entry name" value="Asl1_glyco_hydro_catalytic"/>
</dbReference>